<dbReference type="EnsemblMetazoa" id="PHUM450860-RA">
    <property type="protein sequence ID" value="PHUM450860-PA"/>
    <property type="gene ID" value="PHUM450860"/>
</dbReference>
<sequence length="492" mass="55644">MDDNPTEWFQSKILELEDDLKKQEVLLELKSVVMNSENSVLYGIAQQVSLHQNDIEVICIIIYELLKQLTPQELLKKYSDEIDDTLKHNSNDVKKIGLKLLEKSITDETIEYLIKSHILLFINVIECLAISERSTAQCAISALIKLGSNLKGLETLYSELLCQKLQKVMSKNDISRFRVYEIVVGVSEISSEHLSASTFLLKYLVSDVYSSDLLKQLNAFEILSNLAKTNHGLNYLVECNVVQKLVNKLLYINEEPLSYMLLPGLIEFFGNICIQQPESFVKEYPQVMSLLFNSLNTDDQIVIGVIIITVGKLGSTCSGRNVLIQFPEQMNGFFKKCSEFLSTKSDITISVLKTFGELLKNIEGNSECNEVTESWLNAMDSDAFDNITSLAKFPFPEFKLAALSFLLSITTHQWGVVKLCNSPGMIEFLLDRSSEIDKDCKQMKYDIICNIVQCKNVEQFLVPEVLQSLMEFVQEGPFHVPLEVELSTEGAT</sequence>
<dbReference type="EMBL" id="AAZO01005495">
    <property type="status" value="NOT_ANNOTATED_CDS"/>
    <property type="molecule type" value="Genomic_DNA"/>
</dbReference>
<dbReference type="GO" id="GO:0005829">
    <property type="term" value="C:cytosol"/>
    <property type="evidence" value="ECO:0007669"/>
    <property type="project" value="TreeGrafter"/>
</dbReference>
<dbReference type="OrthoDB" id="10250600at2759"/>
<dbReference type="VEuPathDB" id="VectorBase:PHUM450860"/>
<dbReference type="PANTHER" id="PTHR13554">
    <property type="entry name" value="26S PROTEASOME NON-ATPASE REGULATORY SUBUNIT 5-RELATED"/>
    <property type="match status" value="1"/>
</dbReference>
<evidence type="ECO:0000313" key="3">
    <source>
        <dbReference type="EMBL" id="EEB17036.1"/>
    </source>
</evidence>
<evidence type="ECO:0000256" key="2">
    <source>
        <dbReference type="ARBA" id="ARBA00014933"/>
    </source>
</evidence>
<organism>
    <name type="scientific">Pediculus humanus subsp. corporis</name>
    <name type="common">Body louse</name>
    <dbReference type="NCBI Taxonomy" id="121224"/>
    <lineage>
        <taxon>Eukaryota</taxon>
        <taxon>Metazoa</taxon>
        <taxon>Ecdysozoa</taxon>
        <taxon>Arthropoda</taxon>
        <taxon>Hexapoda</taxon>
        <taxon>Insecta</taxon>
        <taxon>Pterygota</taxon>
        <taxon>Neoptera</taxon>
        <taxon>Paraneoptera</taxon>
        <taxon>Psocodea</taxon>
        <taxon>Troctomorpha</taxon>
        <taxon>Phthiraptera</taxon>
        <taxon>Anoplura</taxon>
        <taxon>Pediculidae</taxon>
        <taxon>Pediculus</taxon>
    </lineage>
</organism>
<keyword evidence="3" id="KW-0647">Proteasome</keyword>
<dbReference type="CTD" id="8230307"/>
<dbReference type="InterPro" id="IPR019538">
    <property type="entry name" value="PSMD5"/>
</dbReference>
<comment type="similarity">
    <text evidence="1">Belongs to the proteasome subunit S5B/HSM3 family.</text>
</comment>
<dbReference type="Pfam" id="PF10508">
    <property type="entry name" value="Proteasom_PSMB"/>
    <property type="match status" value="1"/>
</dbReference>
<dbReference type="Proteomes" id="UP000009046">
    <property type="component" value="Unassembled WGS sequence"/>
</dbReference>
<dbReference type="GO" id="GO:0000502">
    <property type="term" value="C:proteasome complex"/>
    <property type="evidence" value="ECO:0007669"/>
    <property type="project" value="UniProtKB-KW"/>
</dbReference>
<dbReference type="Gene3D" id="1.25.10.10">
    <property type="entry name" value="Leucine-rich Repeat Variant"/>
    <property type="match status" value="1"/>
</dbReference>
<accession>E0VUI0</accession>
<dbReference type="FunCoup" id="E0VUI0">
    <property type="interactions" value="2053"/>
</dbReference>
<dbReference type="GO" id="GO:0043248">
    <property type="term" value="P:proteasome assembly"/>
    <property type="evidence" value="ECO:0007669"/>
    <property type="project" value="InterPro"/>
</dbReference>
<evidence type="ECO:0000313" key="4">
    <source>
        <dbReference type="EnsemblMetazoa" id="PHUM450860-PA"/>
    </source>
</evidence>
<dbReference type="AlphaFoldDB" id="E0VUI0"/>
<gene>
    <name evidence="4" type="primary">8230307</name>
    <name evidence="3" type="ORF">Phum_PHUM450860</name>
</gene>
<dbReference type="OMA" id="WGQEYIS"/>
<protein>
    <recommendedName>
        <fullName evidence="2">26S proteasome non-ATPase regulatory subunit 5</fullName>
    </recommendedName>
</protein>
<proteinExistence type="inferred from homology"/>
<dbReference type="GeneID" id="8230307"/>
<name>E0VUI0_PEDHC</name>
<reference evidence="4" key="3">
    <citation type="submission" date="2020-05" db="UniProtKB">
        <authorList>
            <consortium name="EnsemblMetazoa"/>
        </authorList>
    </citation>
    <scope>IDENTIFICATION</scope>
    <source>
        <strain evidence="4">USDA</strain>
    </source>
</reference>
<reference evidence="3" key="2">
    <citation type="submission" date="2007-04" db="EMBL/GenBank/DDBJ databases">
        <title>The genome of the human body louse.</title>
        <authorList>
            <consortium name="The Human Body Louse Genome Consortium"/>
            <person name="Kirkness E."/>
            <person name="Walenz B."/>
            <person name="Hass B."/>
            <person name="Bruggner R."/>
            <person name="Strausberg R."/>
        </authorList>
    </citation>
    <scope>NUCLEOTIDE SEQUENCE</scope>
    <source>
        <strain evidence="3">USDA</strain>
    </source>
</reference>
<dbReference type="EMBL" id="DS235786">
    <property type="protein sequence ID" value="EEB17036.1"/>
    <property type="molecule type" value="Genomic_DNA"/>
</dbReference>
<dbReference type="KEGG" id="phu:Phum_PHUM450860"/>
<evidence type="ECO:0000313" key="5">
    <source>
        <dbReference type="Proteomes" id="UP000009046"/>
    </source>
</evidence>
<dbReference type="eggNOG" id="KOG4413">
    <property type="taxonomic scope" value="Eukaryota"/>
</dbReference>
<evidence type="ECO:0000256" key="1">
    <source>
        <dbReference type="ARBA" id="ARBA00006823"/>
    </source>
</evidence>
<dbReference type="InParanoid" id="E0VUI0"/>
<dbReference type="STRING" id="121224.E0VUI0"/>
<dbReference type="InterPro" id="IPR011989">
    <property type="entry name" value="ARM-like"/>
</dbReference>
<keyword evidence="5" id="KW-1185">Reference proteome</keyword>
<dbReference type="PANTHER" id="PTHR13554:SF10">
    <property type="entry name" value="26S PROTEASOME NON-ATPASE REGULATORY SUBUNIT 5"/>
    <property type="match status" value="1"/>
</dbReference>
<dbReference type="RefSeq" id="XP_002429774.1">
    <property type="nucleotide sequence ID" value="XM_002429729.1"/>
</dbReference>
<dbReference type="InterPro" id="IPR016024">
    <property type="entry name" value="ARM-type_fold"/>
</dbReference>
<reference evidence="3" key="1">
    <citation type="submission" date="2007-04" db="EMBL/GenBank/DDBJ databases">
        <title>Annotation of Pediculus humanus corporis strain USDA.</title>
        <authorList>
            <person name="Kirkness E."/>
            <person name="Hannick L."/>
            <person name="Hass B."/>
            <person name="Bruggner R."/>
            <person name="Lawson D."/>
            <person name="Bidwell S."/>
            <person name="Joardar V."/>
            <person name="Caler E."/>
            <person name="Walenz B."/>
            <person name="Inman J."/>
            <person name="Schobel S."/>
            <person name="Galinsky K."/>
            <person name="Amedeo P."/>
            <person name="Strausberg R."/>
        </authorList>
    </citation>
    <scope>NUCLEOTIDE SEQUENCE</scope>
    <source>
        <strain evidence="3">USDA</strain>
    </source>
</reference>
<dbReference type="HOGENOM" id="CLU_043710_0_0_1"/>
<dbReference type="SUPFAM" id="SSF48371">
    <property type="entry name" value="ARM repeat"/>
    <property type="match status" value="1"/>
</dbReference>